<sequence>MHLQPIFWSAWLAALTHAGLTRANLSLQDDTQAVLGSETSGPSAAKKPKNVVFILTDDQDAAMDSVSYMPLVKKYLADKGTTYANHFTTTAICCPSRVSLWTGKQPHNTNVTDVHPPYGGYPKFISQGLNNNYLPVWLQKAGYNTYYTGKLFNAHTIYNYNKPFPAAWTSTDFLLDPGTYSYLHPICQANGEPPVHHHDEHTSDLITSKAQGLLQDAIGSDKPFFLAVAPIAPHSDIDPDHHSSTLPLMTEPIPAVRHAGLFKDVKIPRTDNFNPDSPSGASWVRQLAQHNASAVEYLDLYYRQRLRALQAVDELVEKLVIQLEEAGILNDTYVIFSSDNGFHIGQHRLPPGKTCGYEEDIRVPLIIRGPGVPKRHVEDAVTTHIDLAPTILKMIGSEARPDFDGTPIPLGVEGTGIDDNSEELNASLQTKRHEHVAVEYWGFALAEGEGGGYDGQGKLVLDNNTYKAVRVIGQGYNLYYSVWCNNEHELYNLETDPGQLHNLYSADSHDEGVLLLGTRLSLVISRLDALMMVLKSCKGGNCIEPWKVLHPQEDVHSLSEALQVRFDSFYRNQAKVAYKRCEPGYIIDSEGPQAPYQYRKGWSWHTWV</sequence>
<dbReference type="GO" id="GO:0008449">
    <property type="term" value="F:N-acetylglucosamine-6-sulfatase activity"/>
    <property type="evidence" value="ECO:0007669"/>
    <property type="project" value="TreeGrafter"/>
</dbReference>
<dbReference type="InterPro" id="IPR017850">
    <property type="entry name" value="Alkaline_phosphatase_core_sf"/>
</dbReference>
<dbReference type="Pfam" id="PF00884">
    <property type="entry name" value="Sulfatase"/>
    <property type="match status" value="1"/>
</dbReference>
<dbReference type="GO" id="GO:0018958">
    <property type="term" value="P:phenol-containing compound metabolic process"/>
    <property type="evidence" value="ECO:0007669"/>
    <property type="project" value="InterPro"/>
</dbReference>
<comment type="caution">
    <text evidence="9">The sequence shown here is derived from an EMBL/GenBank/DDBJ whole genome shotgun (WGS) entry which is preliminary data.</text>
</comment>
<name>A0AAD9SEJ5_PHOAM</name>
<proteinExistence type="inferred from homology"/>
<comment type="similarity">
    <text evidence="1 5">Belongs to the sulfatase family.</text>
</comment>
<evidence type="ECO:0000256" key="4">
    <source>
        <dbReference type="ARBA" id="ARBA00023180"/>
    </source>
</evidence>
<evidence type="ECO:0000313" key="10">
    <source>
        <dbReference type="Proteomes" id="UP001265746"/>
    </source>
</evidence>
<dbReference type="InterPro" id="IPR000917">
    <property type="entry name" value="Sulfatase_N"/>
</dbReference>
<feature type="chain" id="PRO_5042250213" description="Arylsulfatase" evidence="7">
    <location>
        <begin position="24"/>
        <end position="608"/>
    </location>
</feature>
<dbReference type="InterPro" id="IPR012083">
    <property type="entry name" value="Arylsulfatase"/>
</dbReference>
<dbReference type="PIRSF" id="PIRSF000972">
    <property type="entry name" value="Arylsulf_plant"/>
    <property type="match status" value="1"/>
</dbReference>
<evidence type="ECO:0000256" key="6">
    <source>
        <dbReference type="PIRSR" id="PIRSR000972-50"/>
    </source>
</evidence>
<dbReference type="GO" id="GO:0004065">
    <property type="term" value="F:arylsulfatase activity"/>
    <property type="evidence" value="ECO:0007669"/>
    <property type="project" value="UniProtKB-UniRule"/>
</dbReference>
<evidence type="ECO:0000256" key="5">
    <source>
        <dbReference type="PIRNR" id="PIRNR000972"/>
    </source>
</evidence>
<dbReference type="CDD" id="cd16147">
    <property type="entry name" value="G6S"/>
    <property type="match status" value="1"/>
</dbReference>
<gene>
    <name evidence="9" type="ORF">N8I77_005422</name>
</gene>
<comment type="PTM">
    <text evidence="6">The conversion to 3-oxoalanine (also known as C-formylglycine, FGly), of a serine or cysteine residue in prokaryotes and of a cysteine residue in eukaryotes, is critical for catalytic activity.</text>
</comment>
<dbReference type="EMBL" id="JAUJFL010000003">
    <property type="protein sequence ID" value="KAK2606691.1"/>
    <property type="molecule type" value="Genomic_DNA"/>
</dbReference>
<comment type="catalytic activity">
    <reaction evidence="5">
        <text>an aryl sulfate + H2O = a phenol + sulfate + H(+)</text>
        <dbReference type="Rhea" id="RHEA:17261"/>
        <dbReference type="ChEBI" id="CHEBI:15377"/>
        <dbReference type="ChEBI" id="CHEBI:15378"/>
        <dbReference type="ChEBI" id="CHEBI:16189"/>
        <dbReference type="ChEBI" id="CHEBI:33853"/>
        <dbReference type="ChEBI" id="CHEBI:140317"/>
        <dbReference type="EC" id="3.1.6.1"/>
    </reaction>
</comment>
<dbReference type="Gene3D" id="3.40.720.10">
    <property type="entry name" value="Alkaline Phosphatase, subunit A"/>
    <property type="match status" value="1"/>
</dbReference>
<dbReference type="EC" id="3.1.6.1" evidence="5"/>
<evidence type="ECO:0000256" key="7">
    <source>
        <dbReference type="SAM" id="SignalP"/>
    </source>
</evidence>
<dbReference type="PANTHER" id="PTHR43108">
    <property type="entry name" value="N-ACETYLGLUCOSAMINE-6-SULFATASE FAMILY MEMBER"/>
    <property type="match status" value="1"/>
</dbReference>
<evidence type="ECO:0000313" key="9">
    <source>
        <dbReference type="EMBL" id="KAK2606691.1"/>
    </source>
</evidence>
<evidence type="ECO:0000256" key="3">
    <source>
        <dbReference type="ARBA" id="ARBA00022801"/>
    </source>
</evidence>
<dbReference type="Proteomes" id="UP001265746">
    <property type="component" value="Unassembled WGS sequence"/>
</dbReference>
<dbReference type="SUPFAM" id="SSF53649">
    <property type="entry name" value="Alkaline phosphatase-like"/>
    <property type="match status" value="1"/>
</dbReference>
<evidence type="ECO:0000256" key="1">
    <source>
        <dbReference type="ARBA" id="ARBA00008779"/>
    </source>
</evidence>
<feature type="signal peptide" evidence="7">
    <location>
        <begin position="1"/>
        <end position="23"/>
    </location>
</feature>
<dbReference type="AlphaFoldDB" id="A0AAD9SEJ5"/>
<keyword evidence="4" id="KW-0325">Glycoprotein</keyword>
<protein>
    <recommendedName>
        <fullName evidence="5">Arylsulfatase</fullName>
        <shortName evidence="5">AS</shortName>
        <ecNumber evidence="5">3.1.6.1</ecNumber>
    </recommendedName>
    <alternativeName>
        <fullName evidence="5">Aryl-sulfate sulphohydrolase</fullName>
    </alternativeName>
</protein>
<accession>A0AAD9SEJ5</accession>
<keyword evidence="2 7" id="KW-0732">Signal</keyword>
<dbReference type="PANTHER" id="PTHR43108:SF8">
    <property type="entry name" value="SD21168P"/>
    <property type="match status" value="1"/>
</dbReference>
<reference evidence="9" key="1">
    <citation type="submission" date="2023-06" db="EMBL/GenBank/DDBJ databases">
        <authorList>
            <person name="Noh H."/>
        </authorList>
    </citation>
    <scope>NUCLEOTIDE SEQUENCE</scope>
    <source>
        <strain evidence="9">DUCC20226</strain>
    </source>
</reference>
<dbReference type="InterPro" id="IPR024607">
    <property type="entry name" value="Sulfatase_CS"/>
</dbReference>
<feature type="modified residue" description="3-oxoalanine (Cys)" evidence="6">
    <location>
        <position position="93"/>
    </location>
</feature>
<evidence type="ECO:0000259" key="8">
    <source>
        <dbReference type="Pfam" id="PF00884"/>
    </source>
</evidence>
<keyword evidence="3 5" id="KW-0378">Hydrolase</keyword>
<evidence type="ECO:0000256" key="2">
    <source>
        <dbReference type="ARBA" id="ARBA00022729"/>
    </source>
</evidence>
<dbReference type="PROSITE" id="PS00523">
    <property type="entry name" value="SULFATASE_1"/>
    <property type="match status" value="1"/>
</dbReference>
<organism evidence="9 10">
    <name type="scientific">Phomopsis amygdali</name>
    <name type="common">Fusicoccum amygdali</name>
    <dbReference type="NCBI Taxonomy" id="1214568"/>
    <lineage>
        <taxon>Eukaryota</taxon>
        <taxon>Fungi</taxon>
        <taxon>Dikarya</taxon>
        <taxon>Ascomycota</taxon>
        <taxon>Pezizomycotina</taxon>
        <taxon>Sordariomycetes</taxon>
        <taxon>Sordariomycetidae</taxon>
        <taxon>Diaporthales</taxon>
        <taxon>Diaporthaceae</taxon>
        <taxon>Diaporthe</taxon>
    </lineage>
</organism>
<dbReference type="FunFam" id="3.40.720.10:FF:000051">
    <property type="entry name" value="Arylsulfatase"/>
    <property type="match status" value="1"/>
</dbReference>
<feature type="domain" description="Sulfatase N-terminal" evidence="8">
    <location>
        <begin position="49"/>
        <end position="396"/>
    </location>
</feature>
<keyword evidence="10" id="KW-1185">Reference proteome</keyword>
<dbReference type="GO" id="GO:0005539">
    <property type="term" value="F:glycosaminoglycan binding"/>
    <property type="evidence" value="ECO:0007669"/>
    <property type="project" value="TreeGrafter"/>
</dbReference>